<dbReference type="InterPro" id="IPR056872">
    <property type="entry name" value="TTC3/DZIP3-like_helical"/>
</dbReference>
<dbReference type="InterPro" id="IPR011990">
    <property type="entry name" value="TPR-like_helical_dom_sf"/>
</dbReference>
<dbReference type="Pfam" id="PF24525">
    <property type="entry name" value="TTC3"/>
    <property type="match status" value="1"/>
</dbReference>
<reference evidence="15" key="2">
    <citation type="submission" date="2025-05" db="UniProtKB">
        <authorList>
            <consortium name="Ensembl"/>
        </authorList>
    </citation>
    <scope>IDENTIFICATION</scope>
</reference>
<reference evidence="16" key="1">
    <citation type="journal article" date="2017" name="PLoS ONE">
        <title>The Agassiz's desert tortoise genome provides a resource for the conservation of a threatened species.</title>
        <authorList>
            <person name="Tollis M."/>
            <person name="DeNardo D.F."/>
            <person name="Cornelius J.A."/>
            <person name="Dolby G.A."/>
            <person name="Edwards T."/>
            <person name="Henen B.T."/>
            <person name="Karl A.E."/>
            <person name="Murphy R.W."/>
            <person name="Kusumi K."/>
        </authorList>
    </citation>
    <scope>NUCLEOTIDE SEQUENCE [LARGE SCALE GENOMIC DNA]</scope>
</reference>
<keyword evidence="9" id="KW-0862">Zinc</keyword>
<dbReference type="Gene3D" id="3.30.40.10">
    <property type="entry name" value="Zinc/RING finger domain, C3HC4 (zinc finger)"/>
    <property type="match status" value="1"/>
</dbReference>
<dbReference type="PANTHER" id="PTHR17550:SF4">
    <property type="entry name" value="E3 UBIQUITIN-PROTEIN LIGASE TTC3"/>
    <property type="match status" value="1"/>
</dbReference>
<evidence type="ECO:0000259" key="14">
    <source>
        <dbReference type="PROSITE" id="PS50089"/>
    </source>
</evidence>
<dbReference type="InterPro" id="IPR056870">
    <property type="entry name" value="TTC3/DZIP3/RBM44-like_helical"/>
</dbReference>
<dbReference type="STRING" id="38772.ENSGAGP00000025837"/>
<evidence type="ECO:0000256" key="6">
    <source>
        <dbReference type="ARBA" id="ARBA00022679"/>
    </source>
</evidence>
<evidence type="ECO:0000256" key="3">
    <source>
        <dbReference type="ARBA" id="ARBA00004906"/>
    </source>
</evidence>
<keyword evidence="12" id="KW-0175">Coiled coil</keyword>
<dbReference type="SMART" id="SM00184">
    <property type="entry name" value="RING"/>
    <property type="match status" value="1"/>
</dbReference>
<comment type="catalytic activity">
    <reaction evidence="1">
        <text>S-ubiquitinyl-[E2 ubiquitin-conjugating enzyme]-L-cysteine + [acceptor protein]-L-lysine = [E2 ubiquitin-conjugating enzyme]-L-cysteine + N(6)-ubiquitinyl-[acceptor protein]-L-lysine.</text>
        <dbReference type="EC" id="2.3.2.27"/>
    </reaction>
</comment>
<dbReference type="Ensembl" id="ENSGAGT00000029392.1">
    <property type="protein sequence ID" value="ENSGAGP00000025837.1"/>
    <property type="gene ID" value="ENSGAGG00000018863.1"/>
</dbReference>
<evidence type="ECO:0000256" key="10">
    <source>
        <dbReference type="PROSITE-ProRule" id="PRU00175"/>
    </source>
</evidence>
<comment type="subcellular location">
    <subcellularLocation>
        <location evidence="2">Cytoplasm</location>
    </subcellularLocation>
</comment>
<dbReference type="SUPFAM" id="SSF57850">
    <property type="entry name" value="RING/U-box"/>
    <property type="match status" value="1"/>
</dbReference>
<feature type="region of interest" description="Disordered" evidence="13">
    <location>
        <begin position="348"/>
        <end position="423"/>
    </location>
</feature>
<feature type="domain" description="RING-type" evidence="14">
    <location>
        <begin position="1922"/>
        <end position="1962"/>
    </location>
</feature>
<dbReference type="Pfam" id="PF19179">
    <property type="entry name" value="TTC3_DZIP3_dom"/>
    <property type="match status" value="1"/>
</dbReference>
<name>A0A452IDR2_9SAUR</name>
<dbReference type="InterPro" id="IPR043866">
    <property type="entry name" value="TTC3/DZIP3_dom"/>
</dbReference>
<feature type="compositionally biased region" description="Polar residues" evidence="13">
    <location>
        <begin position="1903"/>
        <end position="1915"/>
    </location>
</feature>
<dbReference type="SUPFAM" id="SSF48452">
    <property type="entry name" value="TPR-like"/>
    <property type="match status" value="2"/>
</dbReference>
<evidence type="ECO:0000256" key="12">
    <source>
        <dbReference type="SAM" id="Coils"/>
    </source>
</evidence>
<dbReference type="SMART" id="SM00028">
    <property type="entry name" value="TPR"/>
    <property type="match status" value="4"/>
</dbReference>
<dbReference type="GO" id="GO:0005737">
    <property type="term" value="C:cytoplasm"/>
    <property type="evidence" value="ECO:0007669"/>
    <property type="project" value="UniProtKB-SubCell"/>
</dbReference>
<keyword evidence="11" id="KW-0802">TPR repeat</keyword>
<feature type="region of interest" description="Disordered" evidence="13">
    <location>
        <begin position="740"/>
        <end position="766"/>
    </location>
</feature>
<dbReference type="InterPro" id="IPR019734">
    <property type="entry name" value="TPR_rpt"/>
</dbReference>
<dbReference type="Proteomes" id="UP000291020">
    <property type="component" value="Unassembled WGS sequence"/>
</dbReference>
<keyword evidence="8 10" id="KW-0863">Zinc-finger</keyword>
<evidence type="ECO:0000256" key="5">
    <source>
        <dbReference type="ARBA" id="ARBA00022490"/>
    </source>
</evidence>
<comment type="pathway">
    <text evidence="3">Protein modification; protein ubiquitination.</text>
</comment>
<accession>A0A452IDR2</accession>
<feature type="repeat" description="TPR" evidence="11">
    <location>
        <begin position="201"/>
        <end position="234"/>
    </location>
</feature>
<dbReference type="CDD" id="cd16481">
    <property type="entry name" value="RING-H2_TTC3"/>
    <property type="match status" value="1"/>
</dbReference>
<protein>
    <recommendedName>
        <fullName evidence="4">RING-type E3 ubiquitin transferase</fullName>
        <ecNumber evidence="4">2.3.2.27</ecNumber>
    </recommendedName>
</protein>
<feature type="compositionally biased region" description="Basic and acidic residues" evidence="13">
    <location>
        <begin position="742"/>
        <end position="766"/>
    </location>
</feature>
<evidence type="ECO:0000313" key="16">
    <source>
        <dbReference type="Proteomes" id="UP000291020"/>
    </source>
</evidence>
<keyword evidence="7" id="KW-0479">Metal-binding</keyword>
<dbReference type="PANTHER" id="PTHR17550">
    <property type="entry name" value="E3 UBIQUITIN-PROTEIN LIGASE TTC3"/>
    <property type="match status" value="1"/>
</dbReference>
<dbReference type="EC" id="2.3.2.27" evidence="4"/>
<evidence type="ECO:0000313" key="15">
    <source>
        <dbReference type="Ensembl" id="ENSGAGP00000025837.1"/>
    </source>
</evidence>
<evidence type="ECO:0000256" key="9">
    <source>
        <dbReference type="ARBA" id="ARBA00022833"/>
    </source>
</evidence>
<dbReference type="InterPro" id="IPR013083">
    <property type="entry name" value="Znf_RING/FYVE/PHD"/>
</dbReference>
<dbReference type="Ensembl" id="ENSGAGT00000029401.1">
    <property type="protein sequence ID" value="ENSGAGP00000025845.1"/>
    <property type="gene ID" value="ENSGAGG00000018863.1"/>
</dbReference>
<dbReference type="InterPro" id="IPR056871">
    <property type="entry name" value="WH_TTC3"/>
</dbReference>
<dbReference type="Pfam" id="PF24812">
    <property type="entry name" value="WHD_TTC3"/>
    <property type="match status" value="1"/>
</dbReference>
<dbReference type="GO" id="GO:0061630">
    <property type="term" value="F:ubiquitin protein ligase activity"/>
    <property type="evidence" value="ECO:0007669"/>
    <property type="project" value="UniProtKB-EC"/>
</dbReference>
<evidence type="ECO:0000256" key="4">
    <source>
        <dbReference type="ARBA" id="ARBA00012483"/>
    </source>
</evidence>
<organism evidence="15 16">
    <name type="scientific">Gopherus agassizii</name>
    <name type="common">Agassiz's desert tortoise</name>
    <dbReference type="NCBI Taxonomy" id="38772"/>
    <lineage>
        <taxon>Eukaryota</taxon>
        <taxon>Metazoa</taxon>
        <taxon>Chordata</taxon>
        <taxon>Craniata</taxon>
        <taxon>Vertebrata</taxon>
        <taxon>Euteleostomi</taxon>
        <taxon>Archelosauria</taxon>
        <taxon>Testudinata</taxon>
        <taxon>Testudines</taxon>
        <taxon>Cryptodira</taxon>
        <taxon>Durocryptodira</taxon>
        <taxon>Testudinoidea</taxon>
        <taxon>Testudinidae</taxon>
        <taxon>Gopherus</taxon>
    </lineage>
</organism>
<feature type="coiled-coil region" evidence="12">
    <location>
        <begin position="1524"/>
        <end position="1551"/>
    </location>
</feature>
<dbReference type="GO" id="GO:0016567">
    <property type="term" value="P:protein ubiquitination"/>
    <property type="evidence" value="ECO:0007669"/>
    <property type="project" value="UniProtKB-UniPathway"/>
</dbReference>
<evidence type="ECO:0000256" key="13">
    <source>
        <dbReference type="SAM" id="MobiDB-lite"/>
    </source>
</evidence>
<dbReference type="Gene3D" id="1.10.533.10">
    <property type="entry name" value="Death Domain, Fas"/>
    <property type="match status" value="1"/>
</dbReference>
<evidence type="ECO:0000256" key="8">
    <source>
        <dbReference type="ARBA" id="ARBA00022771"/>
    </source>
</evidence>
<keyword evidence="6" id="KW-0808">Transferase</keyword>
<dbReference type="InterPro" id="IPR001841">
    <property type="entry name" value="Znf_RING"/>
</dbReference>
<dbReference type="UniPathway" id="UPA00143"/>
<dbReference type="InterPro" id="IPR011029">
    <property type="entry name" value="DEATH-like_dom_sf"/>
</dbReference>
<evidence type="ECO:0000256" key="2">
    <source>
        <dbReference type="ARBA" id="ARBA00004496"/>
    </source>
</evidence>
<evidence type="ECO:0000256" key="1">
    <source>
        <dbReference type="ARBA" id="ARBA00000900"/>
    </source>
</evidence>
<feature type="compositionally biased region" description="Basic and acidic residues" evidence="13">
    <location>
        <begin position="414"/>
        <end position="423"/>
    </location>
</feature>
<dbReference type="Gene3D" id="1.25.40.10">
    <property type="entry name" value="Tetratricopeptide repeat domain"/>
    <property type="match status" value="2"/>
</dbReference>
<keyword evidence="5" id="KW-0963">Cytoplasm</keyword>
<evidence type="ECO:0000256" key="7">
    <source>
        <dbReference type="ARBA" id="ARBA00022723"/>
    </source>
</evidence>
<dbReference type="PROSITE" id="PS50089">
    <property type="entry name" value="ZF_RING_2"/>
    <property type="match status" value="1"/>
</dbReference>
<feature type="compositionally biased region" description="Basic and acidic residues" evidence="13">
    <location>
        <begin position="355"/>
        <end position="375"/>
    </location>
</feature>
<dbReference type="Pfam" id="PF13639">
    <property type="entry name" value="zf-RING_2"/>
    <property type="match status" value="1"/>
</dbReference>
<feature type="compositionally biased region" description="Polar residues" evidence="13">
    <location>
        <begin position="1882"/>
        <end position="1894"/>
    </location>
</feature>
<feature type="coiled-coil region" evidence="12">
    <location>
        <begin position="1407"/>
        <end position="1498"/>
    </location>
</feature>
<dbReference type="GO" id="GO:0008270">
    <property type="term" value="F:zinc ion binding"/>
    <property type="evidence" value="ECO:0007669"/>
    <property type="project" value="UniProtKB-KW"/>
</dbReference>
<dbReference type="PROSITE" id="PS50005">
    <property type="entry name" value="TPR"/>
    <property type="match status" value="1"/>
</dbReference>
<dbReference type="Pfam" id="PF24905">
    <property type="entry name" value="TTC3_9th"/>
    <property type="match status" value="1"/>
</dbReference>
<feature type="region of interest" description="Disordered" evidence="13">
    <location>
        <begin position="1873"/>
        <end position="1917"/>
    </location>
</feature>
<proteinExistence type="predicted"/>
<keyword evidence="16" id="KW-1185">Reference proteome</keyword>
<sequence>MEVTTLESDFSGITFYGGCAKQCCELVREKFRKRSSNKHKTVDPCEVWCSKPVHVLKDYCDVIKIYIVWPFLFKLENKPDFSNSYFCELSLKRLWDIEVLEDIVDLAKKVVNNPFFISGILSIGTRIENRVFDVGSALAWVKCTGELSVLQKLEELGDYCWPPLEAFFAKYKHYITKVALEDCNLVEEFEAQSCENCIKKSEFMKKRGNCEFSKENLDCAISSYTKAIEFCPENHLLYGNRALCFLLTRQYGRALIDGRRATVLKPNWPKGHYRFCEALSMLGEHEWALEANERAQKLCKNIPERVKDLILQNTKLRKEMEETKGLKVSKHRTKKSFFEKKECGSSRSDLFTSQESKEMDKERRKMQADSKDHSGHQKHHIKVSTDAISAKSKDWSSVLPSGENHQNKGKLKNKTSDSEKTRDHLSLKIDSKSIQDKLCSAIRQVDLTVLPEMLKSLVHDGCMALTDQRYRSAEQFFSELLNILDPSKLKQLNLAVIDYVVVIYGHATALLGIGQPEDLAKAEDQFNKIIEQYHKERFNCLAHYGIGKVYFRQNRFSDAIHQFMKSQTMINRKIVPGILTWPTTSVVIEETRTEKLQLMLENFIVECKFPPEPDAVCSYQQCHGHSKIQIYFTDPDFKGFIQITCCQQCKVEFHISCWKKMKTTIYSDKNDKDFLQESCFTPDCKGLISKIVIFSSSGLVKCEFEQKIPKIKDPPRASVKQKCSSSRKLKIKKEKKLKRKRVREEALNSAKDSMEENKREDTTSKYDSHKGHVQRFLFASDRVLQHILQNVEQMKTGVHDTSKLLSELLSWWVISEEDYSMCSTSSSTSNEVMEQLISHLIQKKNRVNTRIFVHVLSELEEVDPKLHEWIKDLNSFGLEATKIFFSRYGDIVKELNLSFITILWNEKYGSKLGNVLTNFEDNEILKCFYEASLKETRCVIWLLEDNREKFPSLHQALDEFFDKMDVPCIILKKQENEDISTNGIKVKNKNRKKKIKESRPILVLSGGVGALTREEDSIFPEENTLSFMNPGEPFIIPEYLRDQVEEFEALYDNVSDTNDYQRLLDNNPDPTCENLYDYFSQILEEHGPMEIDDKLLIGEYEHFPAEARKIVEDAGGLKPFLLESLHFVMMDNLIGLMKHAILLKENTETEKDTRNEEENHITYQNSLENSKSKLQLNPAAKEFKPVSYIKPYMPISTNTTVANCETPDYSVTGYSSHISYISVHSLPSQSIDTIEGPLSFSNALLHSSISDNHDIPQTKVSSGYENERTFSMISQIPPTPDVAGQPSYIYADYEAPLDIDKTAISDREYISGNHMPSQIQTYPDPQYVLMKSDYSSYEDNLDQGMSSIKEVKYDLSAVKMEFENKNTPVVKSIPLTRMIAIQVNQELADKDTNTMPFYPFETQQGDILRMEKEHQVLQEQLKEAKEKYEQLQCRSSEETSVLEEQLKKRVEENKIIQRERDWFHQDLEMEVKKWQQEKKESQEKLKATKNTSKKLADTNEMYLRNIDEKDKQYTVYLEKFLEISNKFANEKVQLEELIKKSKDNYQECIKRAVAAEVSVLENWKNTEICKLRSIAANAEANIKFLKLMSSGPTSVLPQLKSQIDSWETFISNIKKEMEKVESQYKEKIHLVKNGAQLNDLSKVKAADLQSPPSISVMQGSPLINDPAIIMYSCALVRPTLLPAFSSSKDQSPVHSPFHVQTGNKTACKSPNPCSAKNGSVEIPSETLGASYSDQVRVAQPSGISGSTAQNIQPNQRQLNDPASATQLGAVRVPNKKALSKAFDNIIERLMAIFPHYTSFDLTNFIKEVQIKNGNKLSGLSSDEILTQVTELILDHQNKKKAPTSSKRAANPASCAVTQTLKVAKSAVGNMSSLSKARPSYKTAANKTQPSQPTHQPWRLVGGPSQSKWIKSNDSTTSDDDPCIICHEELSQENVCVLECGHSFHRRCIGTWLKTQSTCPTCRVHALLPEDFPKLPGRNRHA</sequence>
<evidence type="ECO:0000256" key="11">
    <source>
        <dbReference type="PROSITE-ProRule" id="PRU00339"/>
    </source>
</evidence>